<comment type="caution">
    <text evidence="1">The sequence shown here is derived from an EMBL/GenBank/DDBJ whole genome shotgun (WGS) entry which is preliminary data.</text>
</comment>
<sequence length="51" mass="5717">MARAGSRTQSLTAAWRTMQLALLLVTRLAAGVHADERITLQTRRITPSIRR</sequence>
<accession>A0ABU3PD34</accession>
<dbReference type="EMBL" id="JAVXZY010000004">
    <property type="protein sequence ID" value="MDT9000028.1"/>
    <property type="molecule type" value="Genomic_DNA"/>
</dbReference>
<evidence type="ECO:0000313" key="2">
    <source>
        <dbReference type="Proteomes" id="UP001246372"/>
    </source>
</evidence>
<organism evidence="1 2">
    <name type="scientific">Roseateles aquae</name>
    <dbReference type="NCBI Taxonomy" id="3077235"/>
    <lineage>
        <taxon>Bacteria</taxon>
        <taxon>Pseudomonadati</taxon>
        <taxon>Pseudomonadota</taxon>
        <taxon>Betaproteobacteria</taxon>
        <taxon>Burkholderiales</taxon>
        <taxon>Sphaerotilaceae</taxon>
        <taxon>Roseateles</taxon>
    </lineage>
</organism>
<evidence type="ECO:0008006" key="3">
    <source>
        <dbReference type="Google" id="ProtNLM"/>
    </source>
</evidence>
<keyword evidence="2" id="KW-1185">Reference proteome</keyword>
<reference evidence="1" key="1">
    <citation type="submission" date="2023-09" db="EMBL/GenBank/DDBJ databases">
        <title>Paucibacter sp. APW11 Genome sequencing and assembly.</title>
        <authorList>
            <person name="Kim I."/>
        </authorList>
    </citation>
    <scope>NUCLEOTIDE SEQUENCE</scope>
    <source>
        <strain evidence="1">APW11</strain>
    </source>
</reference>
<evidence type="ECO:0000313" key="1">
    <source>
        <dbReference type="EMBL" id="MDT9000028.1"/>
    </source>
</evidence>
<dbReference type="Proteomes" id="UP001246372">
    <property type="component" value="Unassembled WGS sequence"/>
</dbReference>
<gene>
    <name evidence="1" type="ORF">RQP53_12200</name>
</gene>
<name>A0ABU3PD34_9BURK</name>
<proteinExistence type="predicted"/>
<dbReference type="RefSeq" id="WP_315650574.1">
    <property type="nucleotide sequence ID" value="NZ_JAVXZY010000004.1"/>
</dbReference>
<protein>
    <recommendedName>
        <fullName evidence="3">ESPR domain-containing protein</fullName>
    </recommendedName>
</protein>